<reference evidence="2" key="1">
    <citation type="submission" date="2023-07" db="EMBL/GenBank/DDBJ databases">
        <title>A chromosome-level genome assembly of Lolium multiflorum.</title>
        <authorList>
            <person name="Chen Y."/>
            <person name="Copetti D."/>
            <person name="Kolliker R."/>
            <person name="Studer B."/>
        </authorList>
    </citation>
    <scope>NUCLEOTIDE SEQUENCE</scope>
    <source>
        <strain evidence="2">02402/16</strain>
        <tissue evidence="2">Leaf</tissue>
    </source>
</reference>
<accession>A0AAD8SHU1</accession>
<evidence type="ECO:0000313" key="3">
    <source>
        <dbReference type="Proteomes" id="UP001231189"/>
    </source>
</evidence>
<comment type="caution">
    <text evidence="2">The sequence shown here is derived from an EMBL/GenBank/DDBJ whole genome shotgun (WGS) entry which is preliminary data.</text>
</comment>
<dbReference type="Proteomes" id="UP001231189">
    <property type="component" value="Unassembled WGS sequence"/>
</dbReference>
<name>A0AAD8SHU1_LOLMU</name>
<dbReference type="AlphaFoldDB" id="A0AAD8SHU1"/>
<keyword evidence="3" id="KW-1185">Reference proteome</keyword>
<proteinExistence type="predicted"/>
<dbReference type="EMBL" id="JAUUTY010000004">
    <property type="protein sequence ID" value="KAK1652432.1"/>
    <property type="molecule type" value="Genomic_DNA"/>
</dbReference>
<sequence>MTVVSAMSSDFRNTLGPRFSLAAEADLRDLAKVLCSVVLSHDTPDTRACRLTNAKLPNKSFYSNSFRHLQIDDVGCKVWKRAAPLKCKIFCWLARKKRLPTNERRFRHHLCTSAVCPSCSQDEDVAHLLFRCPQAL</sequence>
<feature type="domain" description="Reverse transcriptase zinc-binding" evidence="1">
    <location>
        <begin position="59"/>
        <end position="135"/>
    </location>
</feature>
<gene>
    <name evidence="2" type="ORF">QYE76_070237</name>
</gene>
<protein>
    <recommendedName>
        <fullName evidence="1">Reverse transcriptase zinc-binding domain-containing protein</fullName>
    </recommendedName>
</protein>
<evidence type="ECO:0000313" key="2">
    <source>
        <dbReference type="EMBL" id="KAK1652432.1"/>
    </source>
</evidence>
<dbReference type="InterPro" id="IPR026960">
    <property type="entry name" value="RVT-Znf"/>
</dbReference>
<evidence type="ECO:0000259" key="1">
    <source>
        <dbReference type="Pfam" id="PF13966"/>
    </source>
</evidence>
<dbReference type="Pfam" id="PF13966">
    <property type="entry name" value="zf-RVT"/>
    <property type="match status" value="1"/>
</dbReference>
<organism evidence="2 3">
    <name type="scientific">Lolium multiflorum</name>
    <name type="common">Italian ryegrass</name>
    <name type="synonym">Lolium perenne subsp. multiflorum</name>
    <dbReference type="NCBI Taxonomy" id="4521"/>
    <lineage>
        <taxon>Eukaryota</taxon>
        <taxon>Viridiplantae</taxon>
        <taxon>Streptophyta</taxon>
        <taxon>Embryophyta</taxon>
        <taxon>Tracheophyta</taxon>
        <taxon>Spermatophyta</taxon>
        <taxon>Magnoliopsida</taxon>
        <taxon>Liliopsida</taxon>
        <taxon>Poales</taxon>
        <taxon>Poaceae</taxon>
        <taxon>BOP clade</taxon>
        <taxon>Pooideae</taxon>
        <taxon>Poodae</taxon>
        <taxon>Poeae</taxon>
        <taxon>Poeae Chloroplast Group 2 (Poeae type)</taxon>
        <taxon>Loliodinae</taxon>
        <taxon>Loliinae</taxon>
        <taxon>Lolium</taxon>
    </lineage>
</organism>